<dbReference type="Gene3D" id="3.40.50.300">
    <property type="entry name" value="P-loop containing nucleotide triphosphate hydrolases"/>
    <property type="match status" value="2"/>
</dbReference>
<dbReference type="CDD" id="cd18796">
    <property type="entry name" value="SF2_C_LHR"/>
    <property type="match status" value="1"/>
</dbReference>
<dbReference type="InterPro" id="IPR027417">
    <property type="entry name" value="P-loop_NTPase"/>
</dbReference>
<evidence type="ECO:0000256" key="6">
    <source>
        <dbReference type="ARBA" id="ARBA00023125"/>
    </source>
</evidence>
<dbReference type="SMART" id="SM00487">
    <property type="entry name" value="DEXDc"/>
    <property type="match status" value="1"/>
</dbReference>
<evidence type="ECO:0000256" key="1">
    <source>
        <dbReference type="ARBA" id="ARBA00022741"/>
    </source>
</evidence>
<dbReference type="GO" id="GO:0004386">
    <property type="term" value="F:helicase activity"/>
    <property type="evidence" value="ECO:0007669"/>
    <property type="project" value="UniProtKB-KW"/>
</dbReference>
<evidence type="ECO:0000256" key="5">
    <source>
        <dbReference type="ARBA" id="ARBA00022840"/>
    </source>
</evidence>
<evidence type="ECO:0000256" key="4">
    <source>
        <dbReference type="ARBA" id="ARBA00022806"/>
    </source>
</evidence>
<dbReference type="GO" id="GO:0006281">
    <property type="term" value="P:DNA repair"/>
    <property type="evidence" value="ECO:0007669"/>
    <property type="project" value="UniProtKB-KW"/>
</dbReference>
<dbReference type="PANTHER" id="PTHR47962:SF3">
    <property type="entry name" value="LARGE ATP-DEPENDENT HELICASE-RELATED PROTEIN"/>
    <property type="match status" value="1"/>
</dbReference>
<dbReference type="PIRSF" id="PIRSF037307">
    <property type="entry name" value="Lhr-like_helic_prd"/>
    <property type="match status" value="1"/>
</dbReference>
<keyword evidence="7" id="KW-0234">DNA repair</keyword>
<proteinExistence type="inferred from homology"/>
<dbReference type="GO" id="GO:0016887">
    <property type="term" value="F:ATP hydrolysis activity"/>
    <property type="evidence" value="ECO:0007669"/>
    <property type="project" value="TreeGrafter"/>
</dbReference>
<keyword evidence="3" id="KW-0378">Hydrolase</keyword>
<keyword evidence="6" id="KW-0238">DNA-binding</keyword>
<dbReference type="InterPro" id="IPR017170">
    <property type="entry name" value="Lhr-like"/>
</dbReference>
<sequence>MHGASATPDLADIERLFAARGWRVFDYQRKVWQAQARGESGLIHAPTGTGKTLAAWLGLLIDPARRDEGLSVLWITPMRALAADTQAGLQASCTDLGLDWNVELRTGDTSSHVRTRQRRNLPNALVTTPESASLLLSYADLVPAFSNLQAIVVDEWHELLGTKRGVQTELVLSRLRALSPGLRTWGVSATLGNLDEAMRALLGPKKTGRCISADLAKDIRIDTLLPDVAERFPWGGHMGLSQAPRVIEAIRAASTSLIFTNTRNQAERWYEELAKADPPLKLALHHGSLDAALRATAEDGLKQGTLDAVVATSSLDLGVDFTPVDQVIQIGGPKGIARLMQRAGRSGHRPGQLSRVVCVPTQAMEIAEFAAAREAAARGNTESRRPLTHSLDVLAQHLVTLALTRSVGADDVRREIASTHAYADLADTDWNWVLDFVMHGGSALAAYPQYHKVVEDQDGLLHVPDATIARRHRMSIGTITANPLVRIAFVHGASLGSLEESFASRLKPGDSFVFAGRRLTLVRIKDMTAQVKAGGKGTLITRWDGGKMPMSSELAEDLLRLFSGFEAGSGALRALSPLTEQDSAGERNALAPLLSIQSRWSSLPLPGALLVERTRSREGDHLFMFPFAGRSVHEGLSALIAYRLSRKQQASFVFSVNDYGFELMARELPELDEDEIRALFSPVDLDADLVASINASEMARRRFREIARISGLVFEGHPGARKTMRQVQASAGLIFDTLERYDPGNLLTKQALREALDHLLDASRLRETAQRLHAAQVTLNITERFTPMAFPLWATRVSSNQLSSEDWRTRVERMLDVLERAAGGTRGPPLDVFPLASDAAGPKPATTDTKKKRARRPRRPRMSSFLRPLS</sequence>
<evidence type="ECO:0000259" key="12">
    <source>
        <dbReference type="PROSITE" id="PS51194"/>
    </source>
</evidence>
<evidence type="ECO:0000256" key="7">
    <source>
        <dbReference type="ARBA" id="ARBA00023204"/>
    </source>
</evidence>
<dbReference type="GO" id="GO:0005524">
    <property type="term" value="F:ATP binding"/>
    <property type="evidence" value="ECO:0007669"/>
    <property type="project" value="UniProtKB-KW"/>
</dbReference>
<dbReference type="InterPro" id="IPR013701">
    <property type="entry name" value="Lhr-like_DEAD/DEAH_assoc"/>
</dbReference>
<dbReference type="Pfam" id="PF00271">
    <property type="entry name" value="Helicase_C"/>
    <property type="match status" value="1"/>
</dbReference>
<keyword evidence="1" id="KW-0547">Nucleotide-binding</keyword>
<dbReference type="InterPro" id="IPR026362">
    <property type="entry name" value="DEXH_lig_assoc"/>
</dbReference>
<keyword evidence="14" id="KW-1185">Reference proteome</keyword>
<evidence type="ECO:0000313" key="13">
    <source>
        <dbReference type="EMBL" id="TDU23248.1"/>
    </source>
</evidence>
<dbReference type="InterPro" id="IPR052511">
    <property type="entry name" value="ATP-dep_Helicase"/>
</dbReference>
<comment type="caution">
    <text evidence="13">The sequence shown here is derived from an EMBL/GenBank/DDBJ whole genome shotgun (WGS) entry which is preliminary data.</text>
</comment>
<keyword evidence="5" id="KW-0067">ATP-binding</keyword>
<evidence type="ECO:0000259" key="11">
    <source>
        <dbReference type="PROSITE" id="PS51192"/>
    </source>
</evidence>
<dbReference type="Pfam" id="PF00270">
    <property type="entry name" value="DEAD"/>
    <property type="match status" value="1"/>
</dbReference>
<evidence type="ECO:0000256" key="9">
    <source>
        <dbReference type="ARBA" id="ARBA00093467"/>
    </source>
</evidence>
<dbReference type="EMBL" id="SOBT01000013">
    <property type="protein sequence ID" value="TDU23248.1"/>
    <property type="molecule type" value="Genomic_DNA"/>
</dbReference>
<keyword evidence="8" id="KW-0413">Isomerase</keyword>
<keyword evidence="4 13" id="KW-0347">Helicase</keyword>
<dbReference type="InterPro" id="IPR001650">
    <property type="entry name" value="Helicase_C-like"/>
</dbReference>
<feature type="region of interest" description="Disordered" evidence="10">
    <location>
        <begin position="828"/>
        <end position="870"/>
    </location>
</feature>
<gene>
    <name evidence="13" type="ORF">DFR24_4771</name>
</gene>
<dbReference type="PROSITE" id="PS51192">
    <property type="entry name" value="HELICASE_ATP_BIND_1"/>
    <property type="match status" value="1"/>
</dbReference>
<dbReference type="InterPro" id="IPR014001">
    <property type="entry name" value="Helicase_ATP-bd"/>
</dbReference>
<dbReference type="NCBIfam" id="TIGR04121">
    <property type="entry name" value="DEXH_lig_assoc"/>
    <property type="match status" value="1"/>
</dbReference>
<dbReference type="GO" id="GO:0003677">
    <property type="term" value="F:DNA binding"/>
    <property type="evidence" value="ECO:0007669"/>
    <property type="project" value="UniProtKB-KW"/>
</dbReference>
<protein>
    <submittedName>
        <fullName evidence="13">ATP-dependent Lhr-like helicase</fullName>
    </submittedName>
</protein>
<dbReference type="SUPFAM" id="SSF52540">
    <property type="entry name" value="P-loop containing nucleoside triphosphate hydrolases"/>
    <property type="match status" value="1"/>
</dbReference>
<reference evidence="13 14" key="1">
    <citation type="submission" date="2019-03" db="EMBL/GenBank/DDBJ databases">
        <title>Genomic Encyclopedia of Type Strains, Phase IV (KMG-IV): sequencing the most valuable type-strain genomes for metagenomic binning, comparative biology and taxonomic classification.</title>
        <authorList>
            <person name="Goeker M."/>
        </authorList>
    </citation>
    <scope>NUCLEOTIDE SEQUENCE [LARGE SCALE GENOMIC DNA]</scope>
    <source>
        <strain evidence="13 14">DSM 26377</strain>
    </source>
</reference>
<dbReference type="InterPro" id="IPR045628">
    <property type="entry name" value="Lhr_WH_dom"/>
</dbReference>
<dbReference type="Pfam" id="PF19306">
    <property type="entry name" value="WHD_Lhr"/>
    <property type="match status" value="1"/>
</dbReference>
<evidence type="ECO:0000256" key="3">
    <source>
        <dbReference type="ARBA" id="ARBA00022801"/>
    </source>
</evidence>
<evidence type="ECO:0000256" key="2">
    <source>
        <dbReference type="ARBA" id="ARBA00022763"/>
    </source>
</evidence>
<organism evidence="13 14">
    <name type="scientific">Panacagrimonas perspica</name>
    <dbReference type="NCBI Taxonomy" id="381431"/>
    <lineage>
        <taxon>Bacteria</taxon>
        <taxon>Pseudomonadati</taxon>
        <taxon>Pseudomonadota</taxon>
        <taxon>Gammaproteobacteria</taxon>
        <taxon>Nevskiales</taxon>
        <taxon>Nevskiaceae</taxon>
        <taxon>Panacagrimonas</taxon>
    </lineage>
</organism>
<dbReference type="RefSeq" id="WP_133883918.1">
    <property type="nucleotide sequence ID" value="NZ_MWIN01000025.1"/>
</dbReference>
<feature type="compositionally biased region" description="Basic residues" evidence="10">
    <location>
        <begin position="850"/>
        <end position="861"/>
    </location>
</feature>
<dbReference type="Pfam" id="PF08494">
    <property type="entry name" value="DEAD_assoc"/>
    <property type="match status" value="1"/>
</dbReference>
<keyword evidence="2" id="KW-0227">DNA damage</keyword>
<feature type="domain" description="Helicase C-terminal" evidence="12">
    <location>
        <begin position="242"/>
        <end position="402"/>
    </location>
</feature>
<comment type="similarity">
    <text evidence="9">Belongs to the Lhr helicase family. Lhr-Core subfamily.</text>
</comment>
<name>A0A4S3K0W2_9GAMM</name>
<dbReference type="InterPro" id="IPR011545">
    <property type="entry name" value="DEAD/DEAH_box_helicase_dom"/>
</dbReference>
<evidence type="ECO:0000256" key="8">
    <source>
        <dbReference type="ARBA" id="ARBA00023235"/>
    </source>
</evidence>
<dbReference type="AlphaFoldDB" id="A0A4S3K0W2"/>
<dbReference type="SMART" id="SM00490">
    <property type="entry name" value="HELICc"/>
    <property type="match status" value="1"/>
</dbReference>
<accession>A0A4S3K0W2</accession>
<dbReference type="PROSITE" id="PS51194">
    <property type="entry name" value="HELICASE_CTER"/>
    <property type="match status" value="1"/>
</dbReference>
<dbReference type="Proteomes" id="UP000295341">
    <property type="component" value="Unassembled WGS sequence"/>
</dbReference>
<evidence type="ECO:0000256" key="10">
    <source>
        <dbReference type="SAM" id="MobiDB-lite"/>
    </source>
</evidence>
<evidence type="ECO:0000313" key="14">
    <source>
        <dbReference type="Proteomes" id="UP000295341"/>
    </source>
</evidence>
<feature type="domain" description="Helicase ATP-binding" evidence="11">
    <location>
        <begin position="32"/>
        <end position="209"/>
    </location>
</feature>
<dbReference type="PANTHER" id="PTHR47962">
    <property type="entry name" value="ATP-DEPENDENT HELICASE LHR-RELATED-RELATED"/>
    <property type="match status" value="1"/>
</dbReference>
<dbReference type="OrthoDB" id="9815222at2"/>